<name>A0A1S4ADN1_TOBAC</name>
<dbReference type="Proteomes" id="UP000790787">
    <property type="component" value="Chromosome 7"/>
</dbReference>
<protein>
    <submittedName>
        <fullName evidence="4">Uncharacterized protein LOC107796311</fullName>
    </submittedName>
</protein>
<proteinExistence type="predicted"/>
<evidence type="ECO:0000256" key="1">
    <source>
        <dbReference type="SAM" id="MobiDB-lite"/>
    </source>
</evidence>
<evidence type="ECO:0000313" key="3">
    <source>
        <dbReference type="Proteomes" id="UP000790787"/>
    </source>
</evidence>
<accession>A0A1S4ADN1</accession>
<dbReference type="Pfam" id="PF00582">
    <property type="entry name" value="Usp"/>
    <property type="match status" value="1"/>
</dbReference>
<organism evidence="3 4">
    <name type="scientific">Nicotiana tabacum</name>
    <name type="common">Common tobacco</name>
    <dbReference type="NCBI Taxonomy" id="4097"/>
    <lineage>
        <taxon>Eukaryota</taxon>
        <taxon>Viridiplantae</taxon>
        <taxon>Streptophyta</taxon>
        <taxon>Embryophyta</taxon>
        <taxon>Tracheophyta</taxon>
        <taxon>Spermatophyta</taxon>
        <taxon>Magnoliopsida</taxon>
        <taxon>eudicotyledons</taxon>
        <taxon>Gunneridae</taxon>
        <taxon>Pentapetalae</taxon>
        <taxon>asterids</taxon>
        <taxon>lamiids</taxon>
        <taxon>Solanales</taxon>
        <taxon>Solanaceae</taxon>
        <taxon>Nicotianoideae</taxon>
        <taxon>Nicotianeae</taxon>
        <taxon>Nicotiana</taxon>
    </lineage>
</organism>
<dbReference type="OMA" id="MKHACEA"/>
<dbReference type="GeneID" id="107796311"/>
<dbReference type="KEGG" id="nta:107796311"/>
<evidence type="ECO:0000313" key="4">
    <source>
        <dbReference type="RefSeq" id="XP_016474548.1"/>
    </source>
</evidence>
<feature type="region of interest" description="Disordered" evidence="1">
    <location>
        <begin position="105"/>
        <end position="125"/>
    </location>
</feature>
<feature type="domain" description="UspA" evidence="2">
    <location>
        <begin position="15"/>
        <end position="56"/>
    </location>
</feature>
<dbReference type="AlphaFoldDB" id="A0A1S4ADN1"/>
<dbReference type="SUPFAM" id="SSF52402">
    <property type="entry name" value="Adenine nucleotide alpha hydrolases-like"/>
    <property type="match status" value="1"/>
</dbReference>
<gene>
    <name evidence="4" type="primary">LOC107796311</name>
</gene>
<evidence type="ECO:0000259" key="2">
    <source>
        <dbReference type="Pfam" id="PF00582"/>
    </source>
</evidence>
<dbReference type="Gene3D" id="3.40.50.620">
    <property type="entry name" value="HUPs"/>
    <property type="match status" value="1"/>
</dbReference>
<dbReference type="InterPro" id="IPR006016">
    <property type="entry name" value="UspA"/>
</dbReference>
<dbReference type="OrthoDB" id="786029at2759"/>
<reference evidence="3" key="1">
    <citation type="journal article" date="2014" name="Nat. Commun.">
        <title>The tobacco genome sequence and its comparison with those of tomato and potato.</title>
        <authorList>
            <person name="Sierro N."/>
            <person name="Battey J.N."/>
            <person name="Ouadi S."/>
            <person name="Bakaher N."/>
            <person name="Bovet L."/>
            <person name="Willig A."/>
            <person name="Goepfert S."/>
            <person name="Peitsch M.C."/>
            <person name="Ivanov N.V."/>
        </authorList>
    </citation>
    <scope>NUCLEOTIDE SEQUENCE [LARGE SCALE GENOMIC DNA]</scope>
</reference>
<feature type="compositionally biased region" description="Low complexity" evidence="1">
    <location>
        <begin position="105"/>
        <end position="118"/>
    </location>
</feature>
<feature type="compositionally biased region" description="Low complexity" evidence="1">
    <location>
        <begin position="71"/>
        <end position="86"/>
    </location>
</feature>
<dbReference type="InterPro" id="IPR014729">
    <property type="entry name" value="Rossmann-like_a/b/a_fold"/>
</dbReference>
<dbReference type="PANTHER" id="PTHR47867">
    <property type="entry name" value="ADENINE NUCLEOTIDE ALPHA HYDROLASES-LIKE SUPERFAMILY PROTEIN"/>
    <property type="match status" value="1"/>
</dbReference>
<dbReference type="STRING" id="4097.A0A1S4ADN1"/>
<feature type="region of interest" description="Disordered" evidence="1">
    <location>
        <begin position="68"/>
        <end position="93"/>
    </location>
</feature>
<keyword evidence="3" id="KW-1185">Reference proteome</keyword>
<dbReference type="RefSeq" id="XP_016474548.1">
    <property type="nucleotide sequence ID" value="XM_016619062.2"/>
</dbReference>
<dbReference type="PANTHER" id="PTHR47867:SF1">
    <property type="entry name" value="ADENINE NUCLEOTIDE ALPHA HYDROLASES-LIKE SUPERFAMILY PROTEIN"/>
    <property type="match status" value="1"/>
</dbReference>
<dbReference type="PaxDb" id="4097-A0A1S4ADN1"/>
<sequence length="250" mass="26686">MARDHIMADGKNSTRKVMVVADPTRESAAALQYALSHAVAENDTLILLHVGNPNAWRNLLGSFIKKPLPNSATSSSTSTTSLSSQSEEGRGVHNNPLGAFFKKSLASSASPPSSSTPSNVAEDGGVRECGGKGYMDFLGTMKHACEAAQPKIKVCTETVEMDGNAKEKASIILAKAASLGIDVLVIGQRRSLSNVILRPRRSVSLRGLGLDMADYLIENSKCTCVAVQRKGQTAGYLLNTKTHRNFWLLA</sequence>
<reference evidence="4" key="2">
    <citation type="submission" date="2025-08" db="UniProtKB">
        <authorList>
            <consortium name="RefSeq"/>
        </authorList>
    </citation>
    <scope>IDENTIFICATION</scope>
    <source>
        <tissue evidence="4">Leaf</tissue>
    </source>
</reference>
<dbReference type="RefSeq" id="XP_016474548.1">
    <property type="nucleotide sequence ID" value="XM_016619062.1"/>
</dbReference>